<reference evidence="2" key="2">
    <citation type="submission" date="2025-08" db="UniProtKB">
        <authorList>
            <consortium name="RefSeq"/>
        </authorList>
    </citation>
    <scope>IDENTIFICATION</scope>
    <source>
        <tissue evidence="2">Leaf</tissue>
    </source>
</reference>
<dbReference type="RefSeq" id="XP_075087676.1">
    <property type="nucleotide sequence ID" value="XM_075231575.1"/>
</dbReference>
<organism evidence="1 2">
    <name type="scientific">Nicotiana tabacum</name>
    <name type="common">Common tobacco</name>
    <dbReference type="NCBI Taxonomy" id="4097"/>
    <lineage>
        <taxon>Eukaryota</taxon>
        <taxon>Viridiplantae</taxon>
        <taxon>Streptophyta</taxon>
        <taxon>Embryophyta</taxon>
        <taxon>Tracheophyta</taxon>
        <taxon>Spermatophyta</taxon>
        <taxon>Magnoliopsida</taxon>
        <taxon>eudicotyledons</taxon>
        <taxon>Gunneridae</taxon>
        <taxon>Pentapetalae</taxon>
        <taxon>asterids</taxon>
        <taxon>lamiids</taxon>
        <taxon>Solanales</taxon>
        <taxon>Solanaceae</taxon>
        <taxon>Nicotianoideae</taxon>
        <taxon>Nicotianeae</taxon>
        <taxon>Nicotiana</taxon>
    </lineage>
</organism>
<dbReference type="Proteomes" id="UP000790787">
    <property type="component" value="Chromosome 15"/>
</dbReference>
<keyword evidence="1" id="KW-1185">Reference proteome</keyword>
<sequence length="103" mass="12612">MLYRVEYWPIKKSHIQKLNVVKMRMLIWMCGHTRRDKIRNEYIRDMVGVAPIEDKLRESKLRWFEHVKRKDLDAPVRRSERLTMAGQRSGRGRPKMYWGEVIR</sequence>
<accession>A0AC58SRS8</accession>
<evidence type="ECO:0000313" key="1">
    <source>
        <dbReference type="Proteomes" id="UP000790787"/>
    </source>
</evidence>
<evidence type="ECO:0000313" key="2">
    <source>
        <dbReference type="RefSeq" id="XP_075087676.1"/>
    </source>
</evidence>
<proteinExistence type="predicted"/>
<reference evidence="1" key="1">
    <citation type="journal article" date="2014" name="Nat. Commun.">
        <title>The tobacco genome sequence and its comparison with those of tomato and potato.</title>
        <authorList>
            <person name="Sierro N."/>
            <person name="Battey J.N."/>
            <person name="Ouadi S."/>
            <person name="Bakaher N."/>
            <person name="Bovet L."/>
            <person name="Willig A."/>
            <person name="Goepfert S."/>
            <person name="Peitsch M.C."/>
            <person name="Ivanov N.V."/>
        </authorList>
    </citation>
    <scope>NUCLEOTIDE SEQUENCE [LARGE SCALE GENOMIC DNA]</scope>
</reference>
<protein>
    <submittedName>
        <fullName evidence="2">Uncharacterized protein LOC142169677</fullName>
    </submittedName>
</protein>
<name>A0AC58SRS8_TOBAC</name>
<gene>
    <name evidence="2" type="primary">LOC142169677</name>
</gene>